<evidence type="ECO:0000313" key="11">
    <source>
        <dbReference type="EMBL" id="SDQ56486.1"/>
    </source>
</evidence>
<dbReference type="GO" id="GO:0015421">
    <property type="term" value="F:ABC-type oligopeptide transporter activity"/>
    <property type="evidence" value="ECO:0007669"/>
    <property type="project" value="TreeGrafter"/>
</dbReference>
<keyword evidence="5 8" id="KW-1133">Transmembrane helix</keyword>
<dbReference type="STRING" id="47312.SAMN04489765_0903"/>
<name>A0A1H1BYJ4_9ACTN</name>
<dbReference type="InterPro" id="IPR027417">
    <property type="entry name" value="P-loop_NTPase"/>
</dbReference>
<proteinExistence type="predicted"/>
<keyword evidence="12" id="KW-1185">Reference proteome</keyword>
<dbReference type="InterPro" id="IPR039421">
    <property type="entry name" value="Type_1_exporter"/>
</dbReference>
<dbReference type="Gene3D" id="1.20.1560.10">
    <property type="entry name" value="ABC transporter type 1, transmembrane domain"/>
    <property type="match status" value="1"/>
</dbReference>
<dbReference type="Pfam" id="PF00664">
    <property type="entry name" value="ABC_membrane"/>
    <property type="match status" value="1"/>
</dbReference>
<dbReference type="InterPro" id="IPR003593">
    <property type="entry name" value="AAA+_ATPase"/>
</dbReference>
<feature type="domain" description="ABC transporter" evidence="9">
    <location>
        <begin position="358"/>
        <end position="584"/>
    </location>
</feature>
<evidence type="ECO:0000256" key="6">
    <source>
        <dbReference type="ARBA" id="ARBA00023136"/>
    </source>
</evidence>
<feature type="region of interest" description="Disordered" evidence="7">
    <location>
        <begin position="588"/>
        <end position="619"/>
    </location>
</feature>
<dbReference type="InterPro" id="IPR011527">
    <property type="entry name" value="ABC1_TM_dom"/>
</dbReference>
<evidence type="ECO:0000256" key="3">
    <source>
        <dbReference type="ARBA" id="ARBA00022741"/>
    </source>
</evidence>
<keyword evidence="4 11" id="KW-0067">ATP-binding</keyword>
<dbReference type="InterPro" id="IPR003439">
    <property type="entry name" value="ABC_transporter-like_ATP-bd"/>
</dbReference>
<dbReference type="OrthoDB" id="9806127at2"/>
<organism evidence="11 12">
    <name type="scientific">Tsukamurella pulmonis</name>
    <dbReference type="NCBI Taxonomy" id="47312"/>
    <lineage>
        <taxon>Bacteria</taxon>
        <taxon>Bacillati</taxon>
        <taxon>Actinomycetota</taxon>
        <taxon>Actinomycetes</taxon>
        <taxon>Mycobacteriales</taxon>
        <taxon>Tsukamurellaceae</taxon>
        <taxon>Tsukamurella</taxon>
    </lineage>
</organism>
<keyword evidence="2 8" id="KW-0812">Transmembrane</keyword>
<evidence type="ECO:0000259" key="10">
    <source>
        <dbReference type="PROSITE" id="PS50929"/>
    </source>
</evidence>
<dbReference type="PROSITE" id="PS50929">
    <property type="entry name" value="ABC_TM1F"/>
    <property type="match status" value="1"/>
</dbReference>
<dbReference type="Proteomes" id="UP000183053">
    <property type="component" value="Unassembled WGS sequence"/>
</dbReference>
<comment type="subcellular location">
    <subcellularLocation>
        <location evidence="1">Cell membrane</location>
        <topology evidence="1">Multi-pass membrane protein</topology>
    </subcellularLocation>
</comment>
<feature type="transmembrane region" description="Helical" evidence="8">
    <location>
        <begin position="35"/>
        <end position="56"/>
    </location>
</feature>
<dbReference type="PANTHER" id="PTHR43394">
    <property type="entry name" value="ATP-DEPENDENT PERMEASE MDL1, MITOCHONDRIAL"/>
    <property type="match status" value="1"/>
</dbReference>
<keyword evidence="3" id="KW-0547">Nucleotide-binding</keyword>
<feature type="domain" description="ABC transmembrane type-1" evidence="10">
    <location>
        <begin position="36"/>
        <end position="324"/>
    </location>
</feature>
<reference evidence="12" key="1">
    <citation type="submission" date="2016-10" db="EMBL/GenBank/DDBJ databases">
        <authorList>
            <person name="Varghese N."/>
            <person name="Submissions S."/>
        </authorList>
    </citation>
    <scope>NUCLEOTIDE SEQUENCE [LARGE SCALE GENOMIC DNA]</scope>
    <source>
        <strain evidence="12">DSM 44142</strain>
    </source>
</reference>
<dbReference type="PANTHER" id="PTHR43394:SF1">
    <property type="entry name" value="ATP-BINDING CASSETTE SUB-FAMILY B MEMBER 10, MITOCHONDRIAL"/>
    <property type="match status" value="1"/>
</dbReference>
<evidence type="ECO:0000256" key="5">
    <source>
        <dbReference type="ARBA" id="ARBA00022989"/>
    </source>
</evidence>
<dbReference type="EMBL" id="FNLF01000002">
    <property type="protein sequence ID" value="SDQ56486.1"/>
    <property type="molecule type" value="Genomic_DNA"/>
</dbReference>
<dbReference type="SMART" id="SM00382">
    <property type="entry name" value="AAA"/>
    <property type="match status" value="1"/>
</dbReference>
<dbReference type="Gene3D" id="3.40.50.300">
    <property type="entry name" value="P-loop containing nucleotide triphosphate hydrolases"/>
    <property type="match status" value="1"/>
</dbReference>
<evidence type="ECO:0000259" key="9">
    <source>
        <dbReference type="PROSITE" id="PS50893"/>
    </source>
</evidence>
<dbReference type="SUPFAM" id="SSF90123">
    <property type="entry name" value="ABC transporter transmembrane region"/>
    <property type="match status" value="1"/>
</dbReference>
<accession>A0A1H1BYJ4</accession>
<sequence length="619" mass="64783">MSATETRRPEQLTVATGAQVRAVVGAAARPHRARFLAAFVLLVAGAAAALVTPRLLGAFVDLVRDDLAIFGAHGAAAVWTSAAVMLGATIASALFTAYGFVLMAGAVDRVIARLRERVIDSGMHLPLARLERVGPGDLIARTTDDVTVLTQTVNETLPAITGAGFAVAVTLVGMGVLDWRFVLVALVLAPVYYFAIRRYRRHAPAQYLEERRRRGRRAAELLASVRGLPTVRAFGLQADRRARISEHSWAVVRLAVNIRIINNRLFGRVNFAEWLGMTLLLLIGFQLVRDEAVTVGVVTAATLYFLRLFGPIGQLMLVVDPISSASASLQRVVGVIVENEGAAAVGGTDAGTGGAGAIDVRGLHFSYGERDVLHAVDLAVPAGRTVAVVGASGAGKSTLAAILAGARPAGTGTVLLDGADIADLDPATRARRICLVTQDVHVFAGTLADDLRLVAPEATDDELRAALATAGLDLELDREVGAQAGALTPVQAQQVALARVALLDPPVVVLDEATAEAGSAGAAELEEAAHRITGGRTAVVIAHRLAQAARADEVVLMADGRIAERGTHAELVAAGGAYAELWAAWSRGRDEDAPSNDHAEDAQPRALDEPPSPARGTDE</sequence>
<dbReference type="CDD" id="cd07346">
    <property type="entry name" value="ABC_6TM_exporters"/>
    <property type="match status" value="1"/>
</dbReference>
<dbReference type="PROSITE" id="PS50893">
    <property type="entry name" value="ABC_TRANSPORTER_2"/>
    <property type="match status" value="1"/>
</dbReference>
<feature type="transmembrane region" description="Helical" evidence="8">
    <location>
        <begin position="76"/>
        <end position="107"/>
    </location>
</feature>
<evidence type="ECO:0000256" key="8">
    <source>
        <dbReference type="SAM" id="Phobius"/>
    </source>
</evidence>
<feature type="transmembrane region" description="Helical" evidence="8">
    <location>
        <begin position="269"/>
        <end position="287"/>
    </location>
</feature>
<feature type="transmembrane region" description="Helical" evidence="8">
    <location>
        <begin position="179"/>
        <end position="196"/>
    </location>
</feature>
<dbReference type="GO" id="GO:0005886">
    <property type="term" value="C:plasma membrane"/>
    <property type="evidence" value="ECO:0007669"/>
    <property type="project" value="UniProtKB-SubCell"/>
</dbReference>
<protein>
    <submittedName>
        <fullName evidence="11">ATP-binding cassette, subfamily C</fullName>
    </submittedName>
</protein>
<evidence type="ECO:0000256" key="1">
    <source>
        <dbReference type="ARBA" id="ARBA00004651"/>
    </source>
</evidence>
<dbReference type="RefSeq" id="WP_068567055.1">
    <property type="nucleotide sequence ID" value="NZ_FNLF01000002.1"/>
</dbReference>
<evidence type="ECO:0000313" key="12">
    <source>
        <dbReference type="Proteomes" id="UP000183053"/>
    </source>
</evidence>
<dbReference type="SUPFAM" id="SSF52540">
    <property type="entry name" value="P-loop containing nucleoside triphosphate hydrolases"/>
    <property type="match status" value="1"/>
</dbReference>
<dbReference type="InterPro" id="IPR036640">
    <property type="entry name" value="ABC1_TM_sf"/>
</dbReference>
<dbReference type="Pfam" id="PF00005">
    <property type="entry name" value="ABC_tran"/>
    <property type="match status" value="1"/>
</dbReference>
<dbReference type="AlphaFoldDB" id="A0A1H1BYJ4"/>
<feature type="compositionally biased region" description="Basic and acidic residues" evidence="7">
    <location>
        <begin position="588"/>
        <end position="608"/>
    </location>
</feature>
<evidence type="ECO:0000256" key="2">
    <source>
        <dbReference type="ARBA" id="ARBA00022692"/>
    </source>
</evidence>
<dbReference type="GO" id="GO:0016887">
    <property type="term" value="F:ATP hydrolysis activity"/>
    <property type="evidence" value="ECO:0007669"/>
    <property type="project" value="InterPro"/>
</dbReference>
<dbReference type="GO" id="GO:0005524">
    <property type="term" value="F:ATP binding"/>
    <property type="evidence" value="ECO:0007669"/>
    <property type="project" value="UniProtKB-KW"/>
</dbReference>
<evidence type="ECO:0000256" key="7">
    <source>
        <dbReference type="SAM" id="MobiDB-lite"/>
    </source>
</evidence>
<gene>
    <name evidence="11" type="ORF">SAMN04489765_0903</name>
</gene>
<feature type="transmembrane region" description="Helical" evidence="8">
    <location>
        <begin position="156"/>
        <end position="173"/>
    </location>
</feature>
<evidence type="ECO:0000256" key="4">
    <source>
        <dbReference type="ARBA" id="ARBA00022840"/>
    </source>
</evidence>
<keyword evidence="6 8" id="KW-0472">Membrane</keyword>